<sequence length="149" mass="16839">MDESRRLIMMLRTALIGVDERAFNSERSWRKEEVSSRISQEDEARIMEEVKANVGGDGPFVVERIAHGVAQKCIERRAETLSGLRRLSCPIGPVQVLNALFVVLEIDVPAHLKPHQIVDQTVLDSIRLLDPSKPGRTRCFFTCDPLFNV</sequence>
<protein>
    <submittedName>
        <fullName evidence="1">Uncharacterized protein</fullName>
    </submittedName>
</protein>
<proteinExistence type="predicted"/>
<dbReference type="AlphaFoldDB" id="A0A0H5QGM4"/>
<accession>A0A0H5QGM4</accession>
<evidence type="ECO:0000313" key="1">
    <source>
        <dbReference type="EMBL" id="CRZ00451.1"/>
    </source>
</evidence>
<reference evidence="1" key="1">
    <citation type="submission" date="2015-04" db="EMBL/GenBank/DDBJ databases">
        <title>The genome sequence of the plant pathogenic Rhizarian Plasmodiophora brassicae reveals insights in its biotrophic life cycle and the origin of chitin synthesis.</title>
        <authorList>
            <person name="Schwelm A."/>
            <person name="Fogelqvist J."/>
            <person name="Knaust A."/>
            <person name="Julke S."/>
            <person name="Lilja T."/>
            <person name="Dhandapani V."/>
            <person name="Bonilla-Rosso G."/>
            <person name="Karlsson M."/>
            <person name="Shevchenko A."/>
            <person name="Choi S.R."/>
            <person name="Kim H.G."/>
            <person name="Park J.Y."/>
            <person name="Lim Y.P."/>
            <person name="Ludwig-Muller J."/>
            <person name="Dixelius C."/>
        </authorList>
    </citation>
    <scope>NUCLEOTIDE SEQUENCE</scope>
    <source>
        <tissue evidence="1">Potato root galls</tissue>
    </source>
</reference>
<name>A0A0H5QGM4_9EUKA</name>
<dbReference type="EMBL" id="HACM01000009">
    <property type="protein sequence ID" value="CRZ00451.1"/>
    <property type="molecule type" value="Transcribed_RNA"/>
</dbReference>
<organism evidence="1">
    <name type="scientific">Spongospora subterranea</name>
    <dbReference type="NCBI Taxonomy" id="70186"/>
    <lineage>
        <taxon>Eukaryota</taxon>
        <taxon>Sar</taxon>
        <taxon>Rhizaria</taxon>
        <taxon>Endomyxa</taxon>
        <taxon>Phytomyxea</taxon>
        <taxon>Plasmodiophorida</taxon>
        <taxon>Plasmodiophoridae</taxon>
        <taxon>Spongospora</taxon>
    </lineage>
</organism>